<comment type="caution">
    <text evidence="1">The sequence shown here is derived from an EMBL/GenBank/DDBJ whole genome shotgun (WGS) entry which is preliminary data.</text>
</comment>
<sequence>MTIAELIITIKVNLVADVKKPDLKANVTLNFSDKFRVSGISIRKSQYDSEFNFEGVPLFVGYPGNKKPNNSVFYFFSIISPEFKKELEKAIMDEYLSATIPIIN</sequence>
<dbReference type="SUPFAM" id="SSF160537">
    <property type="entry name" value="SpoVG-like"/>
    <property type="match status" value="1"/>
</dbReference>
<dbReference type="InterPro" id="IPR007170">
    <property type="entry name" value="SpoVG"/>
</dbReference>
<dbReference type="GO" id="GO:0030435">
    <property type="term" value="P:sporulation resulting in formation of a cellular spore"/>
    <property type="evidence" value="ECO:0007669"/>
    <property type="project" value="InterPro"/>
</dbReference>
<accession>A0A1F8F2V6</accession>
<dbReference type="Gene3D" id="3.30.1120.40">
    <property type="entry name" value="Stage V sporulation protein G"/>
    <property type="match status" value="1"/>
</dbReference>
<dbReference type="EMBL" id="MGJM01000001">
    <property type="protein sequence ID" value="OGN07457.1"/>
    <property type="molecule type" value="Genomic_DNA"/>
</dbReference>
<dbReference type="AlphaFoldDB" id="A0A1F8F2V6"/>
<dbReference type="InterPro" id="IPR036751">
    <property type="entry name" value="SpoVG_sf"/>
</dbReference>
<gene>
    <name evidence="1" type="ORF">A2669_01935</name>
</gene>
<organism evidence="1 2">
    <name type="scientific">Candidatus Yanofskybacteria bacterium RIFCSPHIGHO2_01_FULL_48_25b</name>
    <dbReference type="NCBI Taxonomy" id="1802672"/>
    <lineage>
        <taxon>Bacteria</taxon>
        <taxon>Candidatus Yanofskyibacteriota</taxon>
    </lineage>
</organism>
<protein>
    <submittedName>
        <fullName evidence="1">Uncharacterized protein</fullName>
    </submittedName>
</protein>
<evidence type="ECO:0000313" key="1">
    <source>
        <dbReference type="EMBL" id="OGN07457.1"/>
    </source>
</evidence>
<dbReference type="Pfam" id="PF04026">
    <property type="entry name" value="SpoVG"/>
    <property type="match status" value="1"/>
</dbReference>
<reference evidence="1 2" key="1">
    <citation type="journal article" date="2016" name="Nat. Commun.">
        <title>Thousands of microbial genomes shed light on interconnected biogeochemical processes in an aquifer system.</title>
        <authorList>
            <person name="Anantharaman K."/>
            <person name="Brown C.T."/>
            <person name="Hug L.A."/>
            <person name="Sharon I."/>
            <person name="Castelle C.J."/>
            <person name="Probst A.J."/>
            <person name="Thomas B.C."/>
            <person name="Singh A."/>
            <person name="Wilkins M.J."/>
            <person name="Karaoz U."/>
            <person name="Brodie E.L."/>
            <person name="Williams K.H."/>
            <person name="Hubbard S.S."/>
            <person name="Banfield J.F."/>
        </authorList>
    </citation>
    <scope>NUCLEOTIDE SEQUENCE [LARGE SCALE GENOMIC DNA]</scope>
</reference>
<name>A0A1F8F2V6_9BACT</name>
<proteinExistence type="predicted"/>
<evidence type="ECO:0000313" key="2">
    <source>
        <dbReference type="Proteomes" id="UP000177605"/>
    </source>
</evidence>
<dbReference type="Proteomes" id="UP000177605">
    <property type="component" value="Unassembled WGS sequence"/>
</dbReference>